<dbReference type="EMBL" id="OW240914">
    <property type="protein sequence ID" value="CAH2276906.1"/>
    <property type="molecule type" value="Genomic_DNA"/>
</dbReference>
<proteinExistence type="predicted"/>
<accession>A0AAD1RRJ6</accession>
<sequence length="111" mass="12254">MLGPRSACCSDLLPSSWFPNPASVKGPSTVPLCSPSGDDSFFGLPVKRNSVKAWREAWTYSQPPPACRHVAIVCRPRSPPGGFWHSVHQPLNRTLAMRILVSLEEPYQIIL</sequence>
<gene>
    <name evidence="1" type="ORF">PECUL_23A021386</name>
</gene>
<keyword evidence="2" id="KW-1185">Reference proteome</keyword>
<dbReference type="AlphaFoldDB" id="A0AAD1RRJ6"/>
<evidence type="ECO:0000313" key="2">
    <source>
        <dbReference type="Proteomes" id="UP001295444"/>
    </source>
</evidence>
<evidence type="ECO:0000313" key="1">
    <source>
        <dbReference type="EMBL" id="CAH2276906.1"/>
    </source>
</evidence>
<name>A0AAD1RRJ6_PELCU</name>
<reference evidence="1" key="1">
    <citation type="submission" date="2022-03" db="EMBL/GenBank/DDBJ databases">
        <authorList>
            <person name="Alioto T."/>
            <person name="Alioto T."/>
            <person name="Gomez Garrido J."/>
        </authorList>
    </citation>
    <scope>NUCLEOTIDE SEQUENCE</scope>
</reference>
<dbReference type="Proteomes" id="UP001295444">
    <property type="component" value="Chromosome 03"/>
</dbReference>
<organism evidence="1 2">
    <name type="scientific">Pelobates cultripes</name>
    <name type="common">Western spadefoot toad</name>
    <dbReference type="NCBI Taxonomy" id="61616"/>
    <lineage>
        <taxon>Eukaryota</taxon>
        <taxon>Metazoa</taxon>
        <taxon>Chordata</taxon>
        <taxon>Craniata</taxon>
        <taxon>Vertebrata</taxon>
        <taxon>Euteleostomi</taxon>
        <taxon>Amphibia</taxon>
        <taxon>Batrachia</taxon>
        <taxon>Anura</taxon>
        <taxon>Pelobatoidea</taxon>
        <taxon>Pelobatidae</taxon>
        <taxon>Pelobates</taxon>
    </lineage>
</organism>
<protein>
    <submittedName>
        <fullName evidence="1">Uncharacterized protein</fullName>
    </submittedName>
</protein>